<accession>A0ABQ9XR42</accession>
<organism evidence="1 2">
    <name type="scientific">Blattamonas nauphoetae</name>
    <dbReference type="NCBI Taxonomy" id="2049346"/>
    <lineage>
        <taxon>Eukaryota</taxon>
        <taxon>Metamonada</taxon>
        <taxon>Preaxostyla</taxon>
        <taxon>Oxymonadida</taxon>
        <taxon>Blattamonas</taxon>
    </lineage>
</organism>
<comment type="caution">
    <text evidence="1">The sequence shown here is derived from an EMBL/GenBank/DDBJ whole genome shotgun (WGS) entry which is preliminary data.</text>
</comment>
<evidence type="ECO:0000313" key="2">
    <source>
        <dbReference type="Proteomes" id="UP001281761"/>
    </source>
</evidence>
<gene>
    <name evidence="1" type="ORF">BLNAU_11958</name>
</gene>
<name>A0ABQ9XR42_9EUKA</name>
<dbReference type="InterPro" id="IPR029055">
    <property type="entry name" value="Ntn_hydrolases_N"/>
</dbReference>
<dbReference type="EMBL" id="JARBJD010000095">
    <property type="protein sequence ID" value="KAK2953172.1"/>
    <property type="molecule type" value="Genomic_DNA"/>
</dbReference>
<protein>
    <submittedName>
        <fullName evidence="1">Uncharacterized protein</fullName>
    </submittedName>
</protein>
<dbReference type="Proteomes" id="UP001281761">
    <property type="component" value="Unassembled WGS sequence"/>
</dbReference>
<reference evidence="1 2" key="1">
    <citation type="journal article" date="2022" name="bioRxiv">
        <title>Genomics of Preaxostyla Flagellates Illuminates Evolutionary Transitions and the Path Towards Mitochondrial Loss.</title>
        <authorList>
            <person name="Novak L.V.F."/>
            <person name="Treitli S.C."/>
            <person name="Pyrih J."/>
            <person name="Halakuc P."/>
            <person name="Pipaliya S.V."/>
            <person name="Vacek V."/>
            <person name="Brzon O."/>
            <person name="Soukal P."/>
            <person name="Eme L."/>
            <person name="Dacks J.B."/>
            <person name="Karnkowska A."/>
            <person name="Elias M."/>
            <person name="Hampl V."/>
        </authorList>
    </citation>
    <scope>NUCLEOTIDE SEQUENCE [LARGE SCALE GENOMIC DNA]</scope>
    <source>
        <strain evidence="1">NAU3</strain>
        <tissue evidence="1">Gut</tissue>
    </source>
</reference>
<proteinExistence type="predicted"/>
<keyword evidence="2" id="KW-1185">Reference proteome</keyword>
<dbReference type="SUPFAM" id="SSF56235">
    <property type="entry name" value="N-terminal nucleophile aminohydrolases (Ntn hydrolases)"/>
    <property type="match status" value="1"/>
</dbReference>
<sequence length="105" mass="11428">MIALMSKEWQIFKIFPATDKILIGLDGHNTPYTTHANTIGCLTEPDDFLVCDTAAKNILGPAESIRDEDPGTVGLFATTYHAILAEIDRDSSSDWGSVICMLLAI</sequence>
<evidence type="ECO:0000313" key="1">
    <source>
        <dbReference type="EMBL" id="KAK2953172.1"/>
    </source>
</evidence>